<dbReference type="Proteomes" id="UP000053780">
    <property type="component" value="Unassembled WGS sequence"/>
</dbReference>
<dbReference type="InterPro" id="IPR019786">
    <property type="entry name" value="Zinc_finger_PHD-type_CS"/>
</dbReference>
<accession>T0L6P6</accession>
<dbReference type="Pfam" id="PF02301">
    <property type="entry name" value="HORMA"/>
    <property type="match status" value="1"/>
</dbReference>
<dbReference type="SUPFAM" id="SSF56019">
    <property type="entry name" value="The spindle assembly checkpoint protein mad2"/>
    <property type="match status" value="1"/>
</dbReference>
<feature type="region of interest" description="Disordered" evidence="9">
    <location>
        <begin position="309"/>
        <end position="349"/>
    </location>
</feature>
<evidence type="ECO:0000256" key="8">
    <source>
        <dbReference type="ARBA" id="ARBA00023254"/>
    </source>
</evidence>
<dbReference type="PANTHER" id="PTHR48225:SF7">
    <property type="entry name" value="MEIOSIS-SPECIFIC PROTEIN HOP1"/>
    <property type="match status" value="1"/>
</dbReference>
<comment type="subcellular location">
    <subcellularLocation>
        <location evidence="2">Chromosome</location>
    </subcellularLocation>
    <subcellularLocation>
        <location evidence="1">Nucleus</location>
    </subcellularLocation>
</comment>
<evidence type="ECO:0000256" key="9">
    <source>
        <dbReference type="SAM" id="MobiDB-lite"/>
    </source>
</evidence>
<dbReference type="Gene3D" id="3.30.900.10">
    <property type="entry name" value="HORMA domain"/>
    <property type="match status" value="1"/>
</dbReference>
<dbReference type="InterPro" id="IPR036570">
    <property type="entry name" value="HORMA_dom_sf"/>
</dbReference>
<evidence type="ECO:0000256" key="6">
    <source>
        <dbReference type="ARBA" id="ARBA00022833"/>
    </source>
</evidence>
<keyword evidence="3" id="KW-0158">Chromosome</keyword>
<dbReference type="VEuPathDB" id="MicrosporidiaDB:NAPIS_ORF02110"/>
<keyword evidence="8" id="KW-0469">Meiosis</keyword>
<dbReference type="GO" id="GO:0005634">
    <property type="term" value="C:nucleus"/>
    <property type="evidence" value="ECO:0007669"/>
    <property type="project" value="UniProtKB-SubCell"/>
</dbReference>
<feature type="compositionally biased region" description="Low complexity" evidence="9">
    <location>
        <begin position="338"/>
        <end position="349"/>
    </location>
</feature>
<dbReference type="PANTHER" id="PTHR48225">
    <property type="entry name" value="HORMA DOMAIN-CONTAINING PROTEIN 1"/>
    <property type="match status" value="1"/>
</dbReference>
<evidence type="ECO:0000256" key="2">
    <source>
        <dbReference type="ARBA" id="ARBA00004286"/>
    </source>
</evidence>
<evidence type="ECO:0000313" key="12">
    <source>
        <dbReference type="Proteomes" id="UP000053780"/>
    </source>
</evidence>
<evidence type="ECO:0000256" key="1">
    <source>
        <dbReference type="ARBA" id="ARBA00004123"/>
    </source>
</evidence>
<name>T0L6P6_9MICR</name>
<reference evidence="11 12" key="1">
    <citation type="journal article" date="2013" name="BMC Genomics">
        <title>Genome sequencing and comparative genomics of honey bee microsporidia, Nosema apis reveal novel insights into host-parasite interactions.</title>
        <authorList>
            <person name="Chen Yp."/>
            <person name="Pettis J.S."/>
            <person name="Zhao Y."/>
            <person name="Liu X."/>
            <person name="Tallon L.J."/>
            <person name="Sadzewicz L.D."/>
            <person name="Li R."/>
            <person name="Zheng H."/>
            <person name="Huang S."/>
            <person name="Zhang X."/>
            <person name="Hamilton M.C."/>
            <person name="Pernal S.F."/>
            <person name="Melathopoulos A.P."/>
            <person name="Yan X."/>
            <person name="Evans J.D."/>
        </authorList>
    </citation>
    <scope>NUCLEOTIDE SEQUENCE [LARGE SCALE GENOMIC DNA]</scope>
    <source>
        <strain evidence="11 12">BRL 01</strain>
    </source>
</reference>
<evidence type="ECO:0000256" key="5">
    <source>
        <dbReference type="ARBA" id="ARBA00022771"/>
    </source>
</evidence>
<feature type="domain" description="HORMA" evidence="10">
    <location>
        <begin position="1"/>
        <end position="204"/>
    </location>
</feature>
<organism evidence="11 12">
    <name type="scientific">Vairimorpha apis BRL 01</name>
    <dbReference type="NCBI Taxonomy" id="1037528"/>
    <lineage>
        <taxon>Eukaryota</taxon>
        <taxon>Fungi</taxon>
        <taxon>Fungi incertae sedis</taxon>
        <taxon>Microsporidia</taxon>
        <taxon>Nosematidae</taxon>
        <taxon>Vairimorpha</taxon>
    </lineage>
</organism>
<evidence type="ECO:0000256" key="4">
    <source>
        <dbReference type="ARBA" id="ARBA00022723"/>
    </source>
</evidence>
<dbReference type="HOGENOM" id="CLU_615684_0_0_1"/>
<dbReference type="OrthoDB" id="1928087at2759"/>
<gene>
    <name evidence="11" type="ORF">NAPIS_ORF02110</name>
</gene>
<keyword evidence="4" id="KW-0479">Metal-binding</keyword>
<proteinExistence type="predicted"/>
<dbReference type="PROSITE" id="PS50815">
    <property type="entry name" value="HORMA"/>
    <property type="match status" value="1"/>
</dbReference>
<protein>
    <submittedName>
        <fullName evidence="11">Meiotic specific asynaptic protein</fullName>
    </submittedName>
</protein>
<dbReference type="GO" id="GO:0008270">
    <property type="term" value="F:zinc ion binding"/>
    <property type="evidence" value="ECO:0007669"/>
    <property type="project" value="UniProtKB-KW"/>
</dbReference>
<keyword evidence="7" id="KW-0539">Nucleus</keyword>
<keyword evidence="5" id="KW-0863">Zinc-finger</keyword>
<dbReference type="InterPro" id="IPR003511">
    <property type="entry name" value="HORMA_dom"/>
</dbReference>
<feature type="compositionally biased region" description="Basic residues" evidence="9">
    <location>
        <begin position="325"/>
        <end position="337"/>
    </location>
</feature>
<dbReference type="Gene3D" id="3.30.40.10">
    <property type="entry name" value="Zinc/RING finger domain, C3HC4 (zinc finger)"/>
    <property type="match status" value="1"/>
</dbReference>
<dbReference type="GO" id="GO:0051321">
    <property type="term" value="P:meiotic cell cycle"/>
    <property type="evidence" value="ECO:0007669"/>
    <property type="project" value="UniProtKB-KW"/>
</dbReference>
<dbReference type="InterPro" id="IPR011011">
    <property type="entry name" value="Znf_FYVE_PHD"/>
</dbReference>
<evidence type="ECO:0000256" key="7">
    <source>
        <dbReference type="ARBA" id="ARBA00023242"/>
    </source>
</evidence>
<dbReference type="PROSITE" id="PS01359">
    <property type="entry name" value="ZF_PHD_1"/>
    <property type="match status" value="1"/>
</dbReference>
<dbReference type="InterPro" id="IPR051294">
    <property type="entry name" value="HORMA_MeioticProgression"/>
</dbReference>
<keyword evidence="6" id="KW-0862">Zinc</keyword>
<evidence type="ECO:0000256" key="3">
    <source>
        <dbReference type="ARBA" id="ARBA00022454"/>
    </source>
</evidence>
<feature type="compositionally biased region" description="Low complexity" evidence="9">
    <location>
        <begin position="315"/>
        <end position="324"/>
    </location>
</feature>
<dbReference type="EMBL" id="KE647306">
    <property type="protein sequence ID" value="EQB60333.1"/>
    <property type="molecule type" value="Genomic_DNA"/>
</dbReference>
<sequence length="556" mass="64200">MYNHQNIKTQIHTTFSCICYLRNLYTEDCFINDVINGIPIKQLIYNEKTSDLYNLINCGIYETVQLNYLMGFSIYLYCGDILMEAYTFDIKCGDIHKSGYDGSYDVNRIKGCKMSNDSKNGNINIINDNYIKLLKKFCLMIQKLNPLPPNRHLCIKLIYTDDTPIEYQPSGFVDGNILVEGTTLEYGVSDGVVPSSVFINKIEMDGNGCNKENFKSRINGGYDKENIERCVNNGCDKENSIYINNNSNSIFVNNSIKPNININNSLDTSNQVKCSDTFNSISSIEYKETINNVSNKNLNNDRILNCTDKKKNEISNKNNETNNKNKNKRINNRKKGTNNRNTTINNRNKVPLNKDTTAIIKDSSIINSNTNKPNDSIRCTCQVNSPLFDLIYCDTCSNWLHTVCCGYFSNKDKRIPKQDYKCLYCIENCGNITRSKENNCNININNINKNNNKTINNISYDSNKMKIFHLSNKRRFLSILFNEPTKTKRQLSLRMELDFKTLDLYLDEFIKEGLIQKIKKGRIIYYECVMDEKNKKKLKMYFRLEKSSINIDKING</sequence>
<dbReference type="AlphaFoldDB" id="T0L6P6"/>
<dbReference type="GO" id="GO:0005694">
    <property type="term" value="C:chromosome"/>
    <property type="evidence" value="ECO:0007669"/>
    <property type="project" value="UniProtKB-SubCell"/>
</dbReference>
<dbReference type="SUPFAM" id="SSF57903">
    <property type="entry name" value="FYVE/PHD zinc finger"/>
    <property type="match status" value="1"/>
</dbReference>
<evidence type="ECO:0000313" key="11">
    <source>
        <dbReference type="EMBL" id="EQB60333.1"/>
    </source>
</evidence>
<dbReference type="InterPro" id="IPR013083">
    <property type="entry name" value="Znf_RING/FYVE/PHD"/>
</dbReference>
<evidence type="ECO:0000259" key="10">
    <source>
        <dbReference type="PROSITE" id="PS50815"/>
    </source>
</evidence>
<keyword evidence="12" id="KW-1185">Reference proteome</keyword>